<dbReference type="InterPro" id="IPR020215">
    <property type="entry name" value="EbsA-like"/>
</dbReference>
<evidence type="ECO:0000313" key="3">
    <source>
        <dbReference type="Proteomes" id="UP000051515"/>
    </source>
</evidence>
<dbReference type="PATRIC" id="fig|1423788.3.peg.2022"/>
<proteinExistence type="predicted"/>
<organism evidence="2 3">
    <name type="scientific">Companilactobacillus bobalius DSM 19674</name>
    <dbReference type="NCBI Taxonomy" id="1423788"/>
    <lineage>
        <taxon>Bacteria</taxon>
        <taxon>Bacillati</taxon>
        <taxon>Bacillota</taxon>
        <taxon>Bacilli</taxon>
        <taxon>Lactobacillales</taxon>
        <taxon>Lactobacillaceae</taxon>
        <taxon>Companilactobacillus</taxon>
        <taxon>Companilactobacillus bobalius</taxon>
    </lineage>
</organism>
<accession>A0A0R1KIF3</accession>
<dbReference type="AlphaFoldDB" id="A0A0R1KIF3"/>
<keyword evidence="1" id="KW-0472">Membrane</keyword>
<comment type="caution">
    <text evidence="2">The sequence shown here is derived from an EMBL/GenBank/DDBJ whole genome shotgun (WGS) entry which is preliminary data.</text>
</comment>
<keyword evidence="3" id="KW-1185">Reference proteome</keyword>
<feature type="transmembrane region" description="Helical" evidence="1">
    <location>
        <begin position="51"/>
        <end position="72"/>
    </location>
</feature>
<name>A0A0R1KIF3_9LACO</name>
<reference evidence="2 3" key="1">
    <citation type="journal article" date="2015" name="Genome Announc.">
        <title>Expanding the biotechnology potential of lactobacilli through comparative genomics of 213 strains and associated genera.</title>
        <authorList>
            <person name="Sun Z."/>
            <person name="Harris H.M."/>
            <person name="McCann A."/>
            <person name="Guo C."/>
            <person name="Argimon S."/>
            <person name="Zhang W."/>
            <person name="Yang X."/>
            <person name="Jeffery I.B."/>
            <person name="Cooney J.C."/>
            <person name="Kagawa T.F."/>
            <person name="Liu W."/>
            <person name="Song Y."/>
            <person name="Salvetti E."/>
            <person name="Wrobel A."/>
            <person name="Rasinkangas P."/>
            <person name="Parkhill J."/>
            <person name="Rea M.C."/>
            <person name="O'Sullivan O."/>
            <person name="Ritari J."/>
            <person name="Douillard F.P."/>
            <person name="Paul Ross R."/>
            <person name="Yang R."/>
            <person name="Briner A.E."/>
            <person name="Felis G.E."/>
            <person name="de Vos W.M."/>
            <person name="Barrangou R."/>
            <person name="Klaenhammer T.R."/>
            <person name="Caufield P.W."/>
            <person name="Cui Y."/>
            <person name="Zhang H."/>
            <person name="O'Toole P.W."/>
        </authorList>
    </citation>
    <scope>NUCLEOTIDE SEQUENCE [LARGE SCALE GENOMIC DNA]</scope>
    <source>
        <strain evidence="2 3">DSM 19674</strain>
    </source>
</reference>
<dbReference type="EMBL" id="AZDY01000037">
    <property type="protein sequence ID" value="KRK83148.1"/>
    <property type="molecule type" value="Genomic_DNA"/>
</dbReference>
<evidence type="ECO:0000313" key="2">
    <source>
        <dbReference type="EMBL" id="KRK83148.1"/>
    </source>
</evidence>
<keyword evidence="1" id="KW-1133">Transmembrane helix</keyword>
<gene>
    <name evidence="2" type="ORF">FC78_GL001957</name>
</gene>
<keyword evidence="1" id="KW-0812">Transmembrane</keyword>
<evidence type="ECO:0008006" key="4">
    <source>
        <dbReference type="Google" id="ProtNLM"/>
    </source>
</evidence>
<dbReference type="STRING" id="1423788.FC78_GL001957"/>
<evidence type="ECO:0000256" key="1">
    <source>
        <dbReference type="SAM" id="Phobius"/>
    </source>
</evidence>
<dbReference type="Proteomes" id="UP000051515">
    <property type="component" value="Unassembled WGS sequence"/>
</dbReference>
<feature type="transmembrane region" description="Helical" evidence="1">
    <location>
        <begin position="21"/>
        <end position="45"/>
    </location>
</feature>
<sequence length="147" mass="17049">MYNLIIFIKNLSGEIMSKKHFVQPVGPWGIIMWSLALSLVCLGIILQLEIMSLSIIPFLIWILDAVYVIYIISNSWVKFTNGQVVIKEPYYKTRIFESKDVNIRANNQWTLEFNFSNHDYFPFKITSTKGILKLIRKEAGESNVISK</sequence>
<protein>
    <recommendedName>
        <fullName evidence="4">Pore-forming protein</fullName>
    </recommendedName>
</protein>
<dbReference type="Pfam" id="PF17255">
    <property type="entry name" value="EbsA"/>
    <property type="match status" value="1"/>
</dbReference>